<protein>
    <submittedName>
        <fullName evidence="1">Uncharacterized protein</fullName>
    </submittedName>
</protein>
<reference evidence="1" key="1">
    <citation type="journal article" date="2020" name="Stud. Mycol.">
        <title>101 Dothideomycetes genomes: a test case for predicting lifestyles and emergence of pathogens.</title>
        <authorList>
            <person name="Haridas S."/>
            <person name="Albert R."/>
            <person name="Binder M."/>
            <person name="Bloem J."/>
            <person name="Labutti K."/>
            <person name="Salamov A."/>
            <person name="Andreopoulos B."/>
            <person name="Baker S."/>
            <person name="Barry K."/>
            <person name="Bills G."/>
            <person name="Bluhm B."/>
            <person name="Cannon C."/>
            <person name="Castanera R."/>
            <person name="Culley D."/>
            <person name="Daum C."/>
            <person name="Ezra D."/>
            <person name="Gonzalez J."/>
            <person name="Henrissat B."/>
            <person name="Kuo A."/>
            <person name="Liang C."/>
            <person name="Lipzen A."/>
            <person name="Lutzoni F."/>
            <person name="Magnuson J."/>
            <person name="Mondo S."/>
            <person name="Nolan M."/>
            <person name="Ohm R."/>
            <person name="Pangilinan J."/>
            <person name="Park H.-J."/>
            <person name="Ramirez L."/>
            <person name="Alfaro M."/>
            <person name="Sun H."/>
            <person name="Tritt A."/>
            <person name="Yoshinaga Y."/>
            <person name="Zwiers L.-H."/>
            <person name="Turgeon B."/>
            <person name="Goodwin S."/>
            <person name="Spatafora J."/>
            <person name="Crous P."/>
            <person name="Grigoriev I."/>
        </authorList>
    </citation>
    <scope>NUCLEOTIDE SEQUENCE</scope>
    <source>
        <strain evidence="1">CBS 161.51</strain>
    </source>
</reference>
<dbReference type="Proteomes" id="UP000800038">
    <property type="component" value="Unassembled WGS sequence"/>
</dbReference>
<evidence type="ECO:0000313" key="1">
    <source>
        <dbReference type="EMBL" id="KAF1942587.1"/>
    </source>
</evidence>
<dbReference type="PANTHER" id="PTHR38790:SF4">
    <property type="entry name" value="2EXR DOMAIN-CONTAINING PROTEIN"/>
    <property type="match status" value="1"/>
</dbReference>
<proteinExistence type="predicted"/>
<sequence>LSAHFQLAVESEIYPRTHRYPFPDLLGTTTKCRQIHAEASLLPFRLNDLRFQQFETIEPLTQYILPTQRAAIASVRLGLYAVLSAELLATLPACNLGVFWGLKGVIVEVKHWPEPLRNNSRWMVAFQQFYEKML</sequence>
<keyword evidence="2" id="KW-1185">Reference proteome</keyword>
<dbReference type="OrthoDB" id="5413827at2759"/>
<dbReference type="PANTHER" id="PTHR38790">
    <property type="entry name" value="2EXR DOMAIN-CONTAINING PROTEIN-RELATED"/>
    <property type="match status" value="1"/>
</dbReference>
<dbReference type="AlphaFoldDB" id="A0A6A5T0A1"/>
<gene>
    <name evidence="1" type="ORF">EJ02DRAFT_320714</name>
</gene>
<accession>A0A6A5T0A1</accession>
<feature type="non-terminal residue" evidence="1">
    <location>
        <position position="1"/>
    </location>
</feature>
<organism evidence="1 2">
    <name type="scientific">Clathrospora elynae</name>
    <dbReference type="NCBI Taxonomy" id="706981"/>
    <lineage>
        <taxon>Eukaryota</taxon>
        <taxon>Fungi</taxon>
        <taxon>Dikarya</taxon>
        <taxon>Ascomycota</taxon>
        <taxon>Pezizomycotina</taxon>
        <taxon>Dothideomycetes</taxon>
        <taxon>Pleosporomycetidae</taxon>
        <taxon>Pleosporales</taxon>
        <taxon>Diademaceae</taxon>
        <taxon>Clathrospora</taxon>
    </lineage>
</organism>
<name>A0A6A5T0A1_9PLEO</name>
<evidence type="ECO:0000313" key="2">
    <source>
        <dbReference type="Proteomes" id="UP000800038"/>
    </source>
</evidence>
<dbReference type="EMBL" id="ML976033">
    <property type="protein sequence ID" value="KAF1942587.1"/>
    <property type="molecule type" value="Genomic_DNA"/>
</dbReference>
<feature type="non-terminal residue" evidence="1">
    <location>
        <position position="134"/>
    </location>
</feature>